<reference evidence="2" key="1">
    <citation type="journal article" date="2015" name="Nat. Genet.">
        <title>The genome and transcriptome of the zoonotic hookworm Ancylostoma ceylanicum identify infection-specific gene families.</title>
        <authorList>
            <person name="Schwarz E.M."/>
            <person name="Hu Y."/>
            <person name="Antoshechkin I."/>
            <person name="Miller M.M."/>
            <person name="Sternberg P.W."/>
            <person name="Aroian R.V."/>
        </authorList>
    </citation>
    <scope>NUCLEOTIDE SEQUENCE</scope>
    <source>
        <strain evidence="2">HY135</strain>
    </source>
</reference>
<dbReference type="EMBL" id="JARK01001431">
    <property type="protein sequence ID" value="EYC03194.1"/>
    <property type="molecule type" value="Genomic_DNA"/>
</dbReference>
<evidence type="ECO:0000313" key="2">
    <source>
        <dbReference type="Proteomes" id="UP000024635"/>
    </source>
</evidence>
<dbReference type="AlphaFoldDB" id="A0A016TJP6"/>
<proteinExistence type="predicted"/>
<gene>
    <name evidence="1" type="primary">Acey_s0095.g2813</name>
    <name evidence="1" type="ORF">Y032_0095g2813</name>
</gene>
<dbReference type="Proteomes" id="UP000024635">
    <property type="component" value="Unassembled WGS sequence"/>
</dbReference>
<name>A0A016TJP6_9BILA</name>
<sequence>MICFSGAIVHERFFHLYAKNTESGASNSARISIDQSAAFGTFLLSDQAAEHRALMVEEKTPGSDKPRAY</sequence>
<evidence type="ECO:0000313" key="1">
    <source>
        <dbReference type="EMBL" id="EYC03194.1"/>
    </source>
</evidence>
<organism evidence="1 2">
    <name type="scientific">Ancylostoma ceylanicum</name>
    <dbReference type="NCBI Taxonomy" id="53326"/>
    <lineage>
        <taxon>Eukaryota</taxon>
        <taxon>Metazoa</taxon>
        <taxon>Ecdysozoa</taxon>
        <taxon>Nematoda</taxon>
        <taxon>Chromadorea</taxon>
        <taxon>Rhabditida</taxon>
        <taxon>Rhabditina</taxon>
        <taxon>Rhabditomorpha</taxon>
        <taxon>Strongyloidea</taxon>
        <taxon>Ancylostomatidae</taxon>
        <taxon>Ancylostomatinae</taxon>
        <taxon>Ancylostoma</taxon>
    </lineage>
</organism>
<keyword evidence="2" id="KW-1185">Reference proteome</keyword>
<protein>
    <submittedName>
        <fullName evidence="1">Uncharacterized protein</fullName>
    </submittedName>
</protein>
<comment type="caution">
    <text evidence="1">The sequence shown here is derived from an EMBL/GenBank/DDBJ whole genome shotgun (WGS) entry which is preliminary data.</text>
</comment>
<accession>A0A016TJP6</accession>